<accession>A0A0K9YMZ1</accession>
<dbReference type="Pfam" id="PF00144">
    <property type="entry name" value="Beta-lactamase"/>
    <property type="match status" value="1"/>
</dbReference>
<dbReference type="SUPFAM" id="SSF56601">
    <property type="entry name" value="beta-lactamase/transpeptidase-like"/>
    <property type="match status" value="1"/>
</dbReference>
<reference evidence="3" key="1">
    <citation type="submission" date="2015-07" db="EMBL/GenBank/DDBJ databases">
        <title>Genome sequencing project for genomic taxonomy and phylogenomics of Bacillus-like bacteria.</title>
        <authorList>
            <person name="Liu B."/>
            <person name="Wang J."/>
            <person name="Zhu Y."/>
            <person name="Liu G."/>
            <person name="Chen Q."/>
            <person name="Chen Z."/>
            <person name="Lan J."/>
            <person name="Che J."/>
            <person name="Ge C."/>
            <person name="Shi H."/>
            <person name="Pan Z."/>
            <person name="Liu X."/>
        </authorList>
    </citation>
    <scope>NUCLEOTIDE SEQUENCE [LARGE SCALE GENOMIC DNA]</scope>
    <source>
        <strain evidence="3">DSM 9887</strain>
    </source>
</reference>
<evidence type="ECO:0000313" key="2">
    <source>
        <dbReference type="EMBL" id="KNB70084.1"/>
    </source>
</evidence>
<dbReference type="PATRIC" id="fig|54915.3.peg.4206"/>
<protein>
    <submittedName>
        <fullName evidence="2">Penicillin-binding protein</fullName>
    </submittedName>
</protein>
<dbReference type="STRING" id="54915.ADS79_25275"/>
<dbReference type="Proteomes" id="UP000036834">
    <property type="component" value="Unassembled WGS sequence"/>
</dbReference>
<dbReference type="EMBL" id="LGIQ01000011">
    <property type="protein sequence ID" value="KNB70084.1"/>
    <property type="molecule type" value="Genomic_DNA"/>
</dbReference>
<dbReference type="PANTHER" id="PTHR46825">
    <property type="entry name" value="D-ALANYL-D-ALANINE-CARBOXYPEPTIDASE/ENDOPEPTIDASE AMPH"/>
    <property type="match status" value="1"/>
</dbReference>
<dbReference type="AlphaFoldDB" id="A0A0K9YMZ1"/>
<name>A0A0K9YMZ1_9BACL</name>
<evidence type="ECO:0000313" key="3">
    <source>
        <dbReference type="Proteomes" id="UP000036834"/>
    </source>
</evidence>
<comment type="caution">
    <text evidence="2">The sequence shown here is derived from an EMBL/GenBank/DDBJ whole genome shotgun (WGS) entry which is preliminary data.</text>
</comment>
<dbReference type="InterPro" id="IPR012338">
    <property type="entry name" value="Beta-lactam/transpept-like"/>
</dbReference>
<organism evidence="2 3">
    <name type="scientific">Brevibacillus reuszeri</name>
    <dbReference type="NCBI Taxonomy" id="54915"/>
    <lineage>
        <taxon>Bacteria</taxon>
        <taxon>Bacillati</taxon>
        <taxon>Bacillota</taxon>
        <taxon>Bacilli</taxon>
        <taxon>Bacillales</taxon>
        <taxon>Paenibacillaceae</taxon>
        <taxon>Brevibacillus</taxon>
    </lineage>
</organism>
<dbReference type="InterPro" id="IPR001466">
    <property type="entry name" value="Beta-lactam-related"/>
</dbReference>
<feature type="domain" description="Beta-lactamase-related" evidence="1">
    <location>
        <begin position="11"/>
        <end position="359"/>
    </location>
</feature>
<dbReference type="PANTHER" id="PTHR46825:SF9">
    <property type="entry name" value="BETA-LACTAMASE-RELATED DOMAIN-CONTAINING PROTEIN"/>
    <property type="match status" value="1"/>
</dbReference>
<gene>
    <name evidence="2" type="ORF">ADS79_25275</name>
</gene>
<dbReference type="InterPro" id="IPR050491">
    <property type="entry name" value="AmpC-like"/>
</dbReference>
<proteinExistence type="predicted"/>
<evidence type="ECO:0000259" key="1">
    <source>
        <dbReference type="Pfam" id="PF00144"/>
    </source>
</evidence>
<dbReference type="Gene3D" id="3.40.710.10">
    <property type="entry name" value="DD-peptidase/beta-lactamase superfamily"/>
    <property type="match status" value="1"/>
</dbReference>
<sequence length="483" mass="53564">MNKVEAWIQEFEAYAQKLLGEAKVPGAAIGVARDGKMLYSKTFGYRDREQELPISMDTVFGIASLTKSFTCVAIMQLQEAGKLSVHDPVVKYLPQFRAGEAELSNRMTIHHFMTHTPGMAPLPYLDGAMKRSMEQDPAIVGTEAEEDLKGLPYLDTYEQVMEAIAGFEGKPLGAPGTAFSYNNDAYGLLGAVIEQVSGQPYEEYVTTHILQPLGMHRTVFDVADLDEQEDVTVLYTNKKVEGVEQVIAAPFWHDAPAMRAAGFLKSTVNDLLAYLEVFRTGGENRKSPILCKESVSQMLTPFARCDGYRSYGYGLMVSPAFPDGKLIEHGGSLKGISSHLFTIPETGLTGVILINLDGVAVRELVAGLLNAMALRPTAVPPYPVPHYELADEQLAEYEGRYESSEWTKTLVEKREGALHLEVDGQSYPLIPVGPDSFLFKRRDSHVWIDFFRSPEGVLERMSYSLRQLNKQEKSENTSKIVTT</sequence>